<protein>
    <recommendedName>
        <fullName evidence="3">Zn(2)-C6 fungal-type domain-containing protein</fullName>
    </recommendedName>
</protein>
<feature type="compositionally biased region" description="Basic residues" evidence="2">
    <location>
        <begin position="284"/>
        <end position="309"/>
    </location>
</feature>
<evidence type="ECO:0000256" key="1">
    <source>
        <dbReference type="ARBA" id="ARBA00023242"/>
    </source>
</evidence>
<reference evidence="4 5" key="1">
    <citation type="journal article" date="2018" name="IMA Fungus">
        <title>IMA Genome-F 9: Draft genome sequence of Annulohypoxylon stygium, Aspergillus mulundensis, Berkeleyomyces basicola (syn. Thielaviopsis basicola), Ceratocystis smalleyi, two Cercospora beticola strains, Coleophoma cylindrospora, Fusarium fracticaudum, Phialophora cf. hyalina, and Morchella septimelata.</title>
        <authorList>
            <person name="Wingfield B.D."/>
            <person name="Bills G.F."/>
            <person name="Dong Y."/>
            <person name="Huang W."/>
            <person name="Nel W.J."/>
            <person name="Swalarsk-Parry B.S."/>
            <person name="Vaghefi N."/>
            <person name="Wilken P.M."/>
            <person name="An Z."/>
            <person name="de Beer Z.W."/>
            <person name="De Vos L."/>
            <person name="Chen L."/>
            <person name="Duong T.A."/>
            <person name="Gao Y."/>
            <person name="Hammerbacher A."/>
            <person name="Kikkert J.R."/>
            <person name="Li Y."/>
            <person name="Li H."/>
            <person name="Li K."/>
            <person name="Li Q."/>
            <person name="Liu X."/>
            <person name="Ma X."/>
            <person name="Naidoo K."/>
            <person name="Pethybridge S.J."/>
            <person name="Sun J."/>
            <person name="Steenkamp E.T."/>
            <person name="van der Nest M.A."/>
            <person name="van Wyk S."/>
            <person name="Wingfield M.J."/>
            <person name="Xiong C."/>
            <person name="Yue Q."/>
            <person name="Zhang X."/>
        </authorList>
    </citation>
    <scope>NUCLEOTIDE SEQUENCE [LARGE SCALE GENOMIC DNA]</scope>
    <source>
        <strain evidence="4 5">BP5796</strain>
    </source>
</reference>
<accession>A0A3D8T9N3</accession>
<feature type="compositionally biased region" description="Polar residues" evidence="2">
    <location>
        <begin position="259"/>
        <end position="270"/>
    </location>
</feature>
<feature type="region of interest" description="Disordered" evidence="2">
    <location>
        <begin position="199"/>
        <end position="240"/>
    </location>
</feature>
<proteinExistence type="predicted"/>
<sequence>MSSTSQIPIEGANAQPPNATTSEAFDASTTQANPQAAADSINTVNTQFSNSITFESSQTRVTQATNSTSGDNKITANPQPLNTIILFNSAAAAIQLIESDKNISAVAITYHNHSSCTELHLRGGGRNTPKKRGAKSTKSVLRCNNCVKLHKQCDLSHPTCGRCAEFGKVCEWPASAFESTSEEEEDYNNLTFEQLRSVSQQEDNMPSQHSRIPPKFDEEKSAEKEFKIPKDNRTADAPDTVRTFRSGLVLDTRAARAAGTSNTSSTNLNPVQAAVSHARPGTAIRHKGKSAKGGKKKGKKRKKTKKGRKAQKDGESSSDEIVKEKDDDVVMDDIYDAPVEARPTTGGKTIIPTMTAAGPALQAVIQIEGNVRRYPPHRPSGGSNPFGVPQATLEAITAQERGEYRDMAQATRAINNRRPGSAQALSYSQDDFSTMFVDEPAYNPRQGNNAGAMSYHQNDFSSASSYAREPAYNSQQGSNAGAMRHHQNDLSSCSSYAREPAYNPRQGNNAGAFSHSQDEFFSDILVDEPTYNHLHGNDAGAMSFLDDDLYSASPAHQTTYNPRQGNEARAMSHSQDDFSSAFTIPHEAAYSRRRGNNAQATSSPREEFTAATATAREASRNRRGAAANHPAPRRSEDDLTASMSAAAAQRNPPLQPVVGEEEESSDSDSEYPPPGVRPPGVPANPQAERQAQLDRLAARFSRARAWLASGQADIEARAGAIIDDAANDSTSTEESLPDADLGQWDPPQGATDRDGTTGERTPPFLRAYFERPRSPTPDPEPVTRDSNVDYYGMAGITEEDLNEASEFYKYF</sequence>
<dbReference type="SUPFAM" id="SSF57701">
    <property type="entry name" value="Zn2/Cys6 DNA-binding domain"/>
    <property type="match status" value="1"/>
</dbReference>
<comment type="caution">
    <text evidence="4">The sequence shown here is derived from an EMBL/GenBank/DDBJ whole genome shotgun (WGS) entry which is preliminary data.</text>
</comment>
<evidence type="ECO:0000313" key="5">
    <source>
        <dbReference type="Proteomes" id="UP000256328"/>
    </source>
</evidence>
<feature type="region of interest" description="Disordered" evidence="2">
    <location>
        <begin position="1"/>
        <end position="23"/>
    </location>
</feature>
<dbReference type="CDD" id="cd00067">
    <property type="entry name" value="GAL4"/>
    <property type="match status" value="1"/>
</dbReference>
<dbReference type="InterPro" id="IPR036864">
    <property type="entry name" value="Zn2-C6_fun-type_DNA-bd_sf"/>
</dbReference>
<keyword evidence="5" id="KW-1185">Reference proteome</keyword>
<feature type="region of interest" description="Disordered" evidence="2">
    <location>
        <begin position="255"/>
        <end position="325"/>
    </location>
</feature>
<name>A0A3D8T9N3_9HELO</name>
<feature type="compositionally biased region" description="Acidic residues" evidence="2">
    <location>
        <begin position="659"/>
        <end position="669"/>
    </location>
</feature>
<feature type="region of interest" description="Disordered" evidence="2">
    <location>
        <begin position="589"/>
        <end position="692"/>
    </location>
</feature>
<evidence type="ECO:0000259" key="3">
    <source>
        <dbReference type="SMART" id="SM00066"/>
    </source>
</evidence>
<evidence type="ECO:0000256" key="2">
    <source>
        <dbReference type="SAM" id="MobiDB-lite"/>
    </source>
</evidence>
<feature type="compositionally biased region" description="Polar residues" evidence="2">
    <location>
        <begin position="199"/>
        <end position="210"/>
    </location>
</feature>
<feature type="compositionally biased region" description="Basic and acidic residues" evidence="2">
    <location>
        <begin position="214"/>
        <end position="236"/>
    </location>
</feature>
<feature type="compositionally biased region" description="Basic and acidic residues" evidence="2">
    <location>
        <begin position="310"/>
        <end position="325"/>
    </location>
</feature>
<feature type="domain" description="Zn(2)-C6 fungal-type" evidence="3">
    <location>
        <begin position="137"/>
        <end position="181"/>
    </location>
</feature>
<gene>
    <name evidence="4" type="ORF">BP5796_00491</name>
</gene>
<keyword evidence="1" id="KW-0539">Nucleus</keyword>
<dbReference type="OrthoDB" id="10067394at2759"/>
<feature type="compositionally biased region" description="Polar residues" evidence="2">
    <location>
        <begin position="555"/>
        <end position="564"/>
    </location>
</feature>
<dbReference type="Pfam" id="PF00172">
    <property type="entry name" value="Zn_clus"/>
    <property type="match status" value="1"/>
</dbReference>
<dbReference type="InterPro" id="IPR001138">
    <property type="entry name" value="Zn2Cys6_DnaBD"/>
</dbReference>
<organism evidence="4 5">
    <name type="scientific">Coleophoma crateriformis</name>
    <dbReference type="NCBI Taxonomy" id="565419"/>
    <lineage>
        <taxon>Eukaryota</taxon>
        <taxon>Fungi</taxon>
        <taxon>Dikarya</taxon>
        <taxon>Ascomycota</taxon>
        <taxon>Pezizomycotina</taxon>
        <taxon>Leotiomycetes</taxon>
        <taxon>Helotiales</taxon>
        <taxon>Dermateaceae</taxon>
        <taxon>Coleophoma</taxon>
    </lineage>
</organism>
<feature type="region of interest" description="Disordered" evidence="2">
    <location>
        <begin position="725"/>
        <end position="787"/>
    </location>
</feature>
<dbReference type="GO" id="GO:0000981">
    <property type="term" value="F:DNA-binding transcription factor activity, RNA polymerase II-specific"/>
    <property type="evidence" value="ECO:0007669"/>
    <property type="project" value="InterPro"/>
</dbReference>
<dbReference type="EMBL" id="PDLN01000001">
    <property type="protein sequence ID" value="RDW94728.1"/>
    <property type="molecule type" value="Genomic_DNA"/>
</dbReference>
<dbReference type="SMART" id="SM00066">
    <property type="entry name" value="GAL4"/>
    <property type="match status" value="1"/>
</dbReference>
<evidence type="ECO:0000313" key="4">
    <source>
        <dbReference type="EMBL" id="RDW94728.1"/>
    </source>
</evidence>
<feature type="compositionally biased region" description="Pro residues" evidence="2">
    <location>
        <begin position="671"/>
        <end position="682"/>
    </location>
</feature>
<dbReference type="AlphaFoldDB" id="A0A3D8T9N3"/>
<dbReference type="GO" id="GO:0008270">
    <property type="term" value="F:zinc ion binding"/>
    <property type="evidence" value="ECO:0007669"/>
    <property type="project" value="InterPro"/>
</dbReference>
<feature type="region of interest" description="Disordered" evidence="2">
    <location>
        <begin position="555"/>
        <end position="575"/>
    </location>
</feature>
<dbReference type="Proteomes" id="UP000256328">
    <property type="component" value="Unassembled WGS sequence"/>
</dbReference>